<dbReference type="EMBL" id="MU273967">
    <property type="protein sequence ID" value="KAI0027199.1"/>
    <property type="molecule type" value="Genomic_DNA"/>
</dbReference>
<evidence type="ECO:0000313" key="1">
    <source>
        <dbReference type="EMBL" id="KAI0027199.1"/>
    </source>
</evidence>
<gene>
    <name evidence="1" type="ORF">K488DRAFT_33659</name>
</gene>
<feature type="non-terminal residue" evidence="1">
    <location>
        <position position="158"/>
    </location>
</feature>
<evidence type="ECO:0000313" key="2">
    <source>
        <dbReference type="Proteomes" id="UP000814128"/>
    </source>
</evidence>
<protein>
    <submittedName>
        <fullName evidence="1">Uncharacterized protein</fullName>
    </submittedName>
</protein>
<accession>A0ACB8Q623</accession>
<organism evidence="1 2">
    <name type="scientific">Vararia minispora EC-137</name>
    <dbReference type="NCBI Taxonomy" id="1314806"/>
    <lineage>
        <taxon>Eukaryota</taxon>
        <taxon>Fungi</taxon>
        <taxon>Dikarya</taxon>
        <taxon>Basidiomycota</taxon>
        <taxon>Agaricomycotina</taxon>
        <taxon>Agaricomycetes</taxon>
        <taxon>Russulales</taxon>
        <taxon>Lachnocladiaceae</taxon>
        <taxon>Vararia</taxon>
    </lineage>
</organism>
<sequence>MHALLMGINDYSNLGVGDLCGSVADVCRVKGFLVNKLHVPEAHIRTLLNKEATQDGIISCVKGLADLDTINMGDPILIFYAGHGGTLPKPPESSWAVDNSNIECLVAHDARYNDTEETWVEGVVPDLVFASLLHRLAEVKGDNITVILDCCHSVSGVR</sequence>
<reference evidence="1" key="1">
    <citation type="submission" date="2021-02" db="EMBL/GenBank/DDBJ databases">
        <authorList>
            <consortium name="DOE Joint Genome Institute"/>
            <person name="Ahrendt S."/>
            <person name="Looney B.P."/>
            <person name="Miyauchi S."/>
            <person name="Morin E."/>
            <person name="Drula E."/>
            <person name="Courty P.E."/>
            <person name="Chicoki N."/>
            <person name="Fauchery L."/>
            <person name="Kohler A."/>
            <person name="Kuo A."/>
            <person name="Labutti K."/>
            <person name="Pangilinan J."/>
            <person name="Lipzen A."/>
            <person name="Riley R."/>
            <person name="Andreopoulos W."/>
            <person name="He G."/>
            <person name="Johnson J."/>
            <person name="Barry K.W."/>
            <person name="Grigoriev I.V."/>
            <person name="Nagy L."/>
            <person name="Hibbett D."/>
            <person name="Henrissat B."/>
            <person name="Matheny P.B."/>
            <person name="Labbe J."/>
            <person name="Martin F."/>
        </authorList>
    </citation>
    <scope>NUCLEOTIDE SEQUENCE</scope>
    <source>
        <strain evidence="1">EC-137</strain>
    </source>
</reference>
<proteinExistence type="predicted"/>
<comment type="caution">
    <text evidence="1">The sequence shown here is derived from an EMBL/GenBank/DDBJ whole genome shotgun (WGS) entry which is preliminary data.</text>
</comment>
<dbReference type="Proteomes" id="UP000814128">
    <property type="component" value="Unassembled WGS sequence"/>
</dbReference>
<reference evidence="1" key="2">
    <citation type="journal article" date="2022" name="New Phytol.">
        <title>Evolutionary transition to the ectomycorrhizal habit in the genomes of a hyperdiverse lineage of mushroom-forming fungi.</title>
        <authorList>
            <person name="Looney B."/>
            <person name="Miyauchi S."/>
            <person name="Morin E."/>
            <person name="Drula E."/>
            <person name="Courty P.E."/>
            <person name="Kohler A."/>
            <person name="Kuo A."/>
            <person name="LaButti K."/>
            <person name="Pangilinan J."/>
            <person name="Lipzen A."/>
            <person name="Riley R."/>
            <person name="Andreopoulos W."/>
            <person name="He G."/>
            <person name="Johnson J."/>
            <person name="Nolan M."/>
            <person name="Tritt A."/>
            <person name="Barry K.W."/>
            <person name="Grigoriev I.V."/>
            <person name="Nagy L.G."/>
            <person name="Hibbett D."/>
            <person name="Henrissat B."/>
            <person name="Matheny P.B."/>
            <person name="Labbe J."/>
            <person name="Martin F.M."/>
        </authorList>
    </citation>
    <scope>NUCLEOTIDE SEQUENCE</scope>
    <source>
        <strain evidence="1">EC-137</strain>
    </source>
</reference>
<name>A0ACB8Q623_9AGAM</name>
<keyword evidence="2" id="KW-1185">Reference proteome</keyword>